<proteinExistence type="predicted"/>
<dbReference type="InterPro" id="IPR036866">
    <property type="entry name" value="RibonucZ/Hydroxyglut_hydro"/>
</dbReference>
<dbReference type="GO" id="GO:0016787">
    <property type="term" value="F:hydrolase activity"/>
    <property type="evidence" value="ECO:0007669"/>
    <property type="project" value="UniProtKB-KW"/>
</dbReference>
<dbReference type="PANTHER" id="PTHR43546:SF9">
    <property type="entry name" value="L-ASCORBATE-6-PHOSPHATE LACTONASE ULAG-RELATED"/>
    <property type="match status" value="1"/>
</dbReference>
<protein>
    <submittedName>
        <fullName evidence="2">Zn-dependent hydrolase</fullName>
    </submittedName>
</protein>
<dbReference type="Proteomes" id="UP000475249">
    <property type="component" value="Unassembled WGS sequence"/>
</dbReference>
<evidence type="ECO:0000256" key="1">
    <source>
        <dbReference type="ARBA" id="ARBA00022801"/>
    </source>
</evidence>
<dbReference type="SUPFAM" id="SSF56281">
    <property type="entry name" value="Metallo-hydrolase/oxidoreductase"/>
    <property type="match status" value="1"/>
</dbReference>
<evidence type="ECO:0000313" key="2">
    <source>
        <dbReference type="EMBL" id="NAS12281.1"/>
    </source>
</evidence>
<organism evidence="2 3">
    <name type="scientific">Poritiphilus flavus</name>
    <dbReference type="NCBI Taxonomy" id="2697053"/>
    <lineage>
        <taxon>Bacteria</taxon>
        <taxon>Pseudomonadati</taxon>
        <taxon>Bacteroidota</taxon>
        <taxon>Flavobacteriia</taxon>
        <taxon>Flavobacteriales</taxon>
        <taxon>Flavobacteriaceae</taxon>
        <taxon>Poritiphilus</taxon>
    </lineage>
</organism>
<dbReference type="EMBL" id="WXYO01000004">
    <property type="protein sequence ID" value="NAS12281.1"/>
    <property type="molecule type" value="Genomic_DNA"/>
</dbReference>
<evidence type="ECO:0000313" key="3">
    <source>
        <dbReference type="Proteomes" id="UP000475249"/>
    </source>
</evidence>
<sequence>MKIHYIKSACVVIESKGVKILCDPWLVDGEYYGSWCHYPPLELNEEYFADIDFIYVSHIHPDHFSTKTLKLLPKEIPVLIHTYTTTFLKANIERLGFKAIELPHNERVSLKNGVGIKILAADNCNPELCAKFMGCGFIETKFKFTQIDSLALIDDENYTVLNLNDCPYDLAHVAVNEVLKKHKQIDFLLVGYGGAGPYPQCFDLEENERIIAENKKKKQFLQQGINYIKQVKPKYYMPFAGTYTLAGKLASLQHKRGVPETEEAIEYFNKSEQINQDQSQGILLNTYDYFDLECGKSSNPYIPVDLKAKEEYINDVLAHKKLDYELEEIPKMDELVDLLPAAFERMNKKREEINFSSATNVYITLEGDSFAKIPMNGQPMQLVDRIPENECYVSYSLDPRLLYKILKGPKFAHWNNAVIGSHVNLKRVPNNYERALYYSMNFFHG</sequence>
<dbReference type="InterPro" id="IPR050114">
    <property type="entry name" value="UPF0173_UPF0282_UlaG_hydrolase"/>
</dbReference>
<reference evidence="2 3" key="1">
    <citation type="submission" date="2020-01" db="EMBL/GenBank/DDBJ databases">
        <title>Bacteria diversity of Porities sp.</title>
        <authorList>
            <person name="Wang G."/>
        </authorList>
    </citation>
    <scope>NUCLEOTIDE SEQUENCE [LARGE SCALE GENOMIC DNA]</scope>
    <source>
        <strain evidence="2 3">R33</strain>
    </source>
</reference>
<dbReference type="Gene3D" id="3.60.15.10">
    <property type="entry name" value="Ribonuclease Z/Hydroxyacylglutathione hydrolase-like"/>
    <property type="match status" value="1"/>
</dbReference>
<keyword evidence="3" id="KW-1185">Reference proteome</keyword>
<comment type="caution">
    <text evidence="2">The sequence shown here is derived from an EMBL/GenBank/DDBJ whole genome shotgun (WGS) entry which is preliminary data.</text>
</comment>
<gene>
    <name evidence="2" type="ORF">GTQ38_09730</name>
</gene>
<name>A0A6L9ECF1_9FLAO</name>
<dbReference type="PANTHER" id="PTHR43546">
    <property type="entry name" value="UPF0173 METAL-DEPENDENT HYDROLASE MJ1163-RELATED"/>
    <property type="match status" value="1"/>
</dbReference>
<keyword evidence="1 2" id="KW-0378">Hydrolase</keyword>
<dbReference type="AlphaFoldDB" id="A0A6L9ECF1"/>
<dbReference type="Pfam" id="PF13483">
    <property type="entry name" value="Lactamase_B_3"/>
    <property type="match status" value="1"/>
</dbReference>
<dbReference type="RefSeq" id="WP_161435319.1">
    <property type="nucleotide sequence ID" value="NZ_WXYO01000004.1"/>
</dbReference>
<accession>A0A6L9ECF1</accession>